<name>A0AAQ1MDZ4_9FIRM</name>
<dbReference type="RefSeq" id="WP_021660782.1">
    <property type="nucleotide sequence ID" value="NZ_FQVY01000002.1"/>
</dbReference>
<keyword evidence="4" id="KW-1185">Reference proteome</keyword>
<dbReference type="InterPro" id="IPR012505">
    <property type="entry name" value="YbbR"/>
</dbReference>
<dbReference type="Pfam" id="PF07949">
    <property type="entry name" value="YbbR"/>
    <property type="match status" value="1"/>
</dbReference>
<evidence type="ECO:0000313" key="2">
    <source>
        <dbReference type="EMBL" id="SHG21150.1"/>
    </source>
</evidence>
<reference evidence="2" key="2">
    <citation type="submission" date="2016-11" db="EMBL/GenBank/DDBJ databases">
        <authorList>
            <person name="Varghese N."/>
            <person name="Submissions S."/>
        </authorList>
    </citation>
    <scope>NUCLEOTIDE SEQUENCE</scope>
    <source>
        <strain evidence="2">DSM 4029</strain>
    </source>
</reference>
<dbReference type="Gene3D" id="2.170.120.40">
    <property type="entry name" value="YbbR-like domain"/>
    <property type="match status" value="1"/>
</dbReference>
<dbReference type="PANTHER" id="PTHR37804">
    <property type="entry name" value="CDAA REGULATORY PROTEIN CDAR"/>
    <property type="match status" value="1"/>
</dbReference>
<dbReference type="Proteomes" id="UP000474718">
    <property type="component" value="Unassembled WGS sequence"/>
</dbReference>
<organism evidence="2 3">
    <name type="scientific">Bittarella massiliensis</name>
    <name type="common">ex Durand et al. 2017</name>
    <dbReference type="NCBI Taxonomy" id="1720313"/>
    <lineage>
        <taxon>Bacteria</taxon>
        <taxon>Bacillati</taxon>
        <taxon>Bacillota</taxon>
        <taxon>Clostridia</taxon>
        <taxon>Eubacteriales</taxon>
        <taxon>Oscillospiraceae</taxon>
        <taxon>Bittarella (ex Durand et al. 2017)</taxon>
    </lineage>
</organism>
<comment type="caution">
    <text evidence="2">The sequence shown here is derived from an EMBL/GenBank/DDBJ whole genome shotgun (WGS) entry which is preliminary data.</text>
</comment>
<evidence type="ECO:0000313" key="3">
    <source>
        <dbReference type="Proteomes" id="UP000184089"/>
    </source>
</evidence>
<dbReference type="AlphaFoldDB" id="A0AAQ1MDZ4"/>
<dbReference type="EMBL" id="WWVX01000001">
    <property type="protein sequence ID" value="MZL68222.1"/>
    <property type="molecule type" value="Genomic_DNA"/>
</dbReference>
<dbReference type="InterPro" id="IPR053154">
    <property type="entry name" value="c-di-AMP_regulator"/>
</dbReference>
<protein>
    <submittedName>
        <fullName evidence="2">YbbR-like protein</fullName>
    </submittedName>
</protein>
<reference evidence="1 4" key="3">
    <citation type="journal article" date="2019" name="Nat. Med.">
        <title>A library of human gut bacterial isolates paired with longitudinal multiomics data enables mechanistic microbiome research.</title>
        <authorList>
            <person name="Poyet M."/>
            <person name="Groussin M."/>
            <person name="Gibbons S.M."/>
            <person name="Avila-Pacheco J."/>
            <person name="Jiang X."/>
            <person name="Kearney S.M."/>
            <person name="Perrotta A.R."/>
            <person name="Berdy B."/>
            <person name="Zhao S."/>
            <person name="Lieberman T.D."/>
            <person name="Swanson P.K."/>
            <person name="Smith M."/>
            <person name="Roesemann S."/>
            <person name="Alexander J.E."/>
            <person name="Rich S.A."/>
            <person name="Livny J."/>
            <person name="Vlamakis H."/>
            <person name="Clish C."/>
            <person name="Bullock K."/>
            <person name="Deik A."/>
            <person name="Scott J."/>
            <person name="Pierce K.A."/>
            <person name="Xavier R.J."/>
            <person name="Alm E.J."/>
        </authorList>
    </citation>
    <scope>NUCLEOTIDE SEQUENCE [LARGE SCALE GENOMIC DNA]</scope>
    <source>
        <strain evidence="1 4">BIOML-A2</strain>
    </source>
</reference>
<accession>A0AAQ1MDZ4</accession>
<dbReference type="Gene3D" id="2.170.120.30">
    <property type="match status" value="2"/>
</dbReference>
<proteinExistence type="predicted"/>
<dbReference type="PANTHER" id="PTHR37804:SF1">
    <property type="entry name" value="CDAA REGULATORY PROTEIN CDAR"/>
    <property type="match status" value="1"/>
</dbReference>
<reference evidence="3" key="1">
    <citation type="submission" date="2016-11" db="EMBL/GenBank/DDBJ databases">
        <authorList>
            <person name="Jaros S."/>
            <person name="Januszkiewicz K."/>
            <person name="Wedrychowicz H."/>
        </authorList>
    </citation>
    <scope>NUCLEOTIDE SEQUENCE [LARGE SCALE GENOMIC DNA]</scope>
    <source>
        <strain evidence="3">DSM 4029</strain>
    </source>
</reference>
<dbReference type="Proteomes" id="UP000184089">
    <property type="component" value="Unassembled WGS sequence"/>
</dbReference>
<gene>
    <name evidence="1" type="ORF">GT747_00335</name>
    <name evidence="2" type="ORF">SAMN05444424_1892</name>
</gene>
<evidence type="ECO:0000313" key="4">
    <source>
        <dbReference type="Proteomes" id="UP000474718"/>
    </source>
</evidence>
<sequence length="421" mass="45251">MKKLDFQRLMDDSRFMKVLSVGVAILFWFVVAFTISPTITTTVSDVPITISGSNETLSSVGLDVVDGQNRTVRVKVEGRREVVGSLKPSDIVVYPVLTSVTEAGKYTCSLRAVKVDSAADFTILSVSPEQVELTFDRVKTLKTELSVAVSGYTAEEGYILGSSAANPKEITVKGPESAVDQVAKAEVRLDGKDTKLAKTAKVEAEVRLYAADGSEIELGSTLSIDTPKVQVTIPVLKKATLPLKVAFTNLPSGLDGSALQYDLSETTIQVAGPAETVDRMTAITLGYVNVLDFDYKNGYTFQVQDQLPTGFVNLDDFDSVAVSFGSRYDGGSFTVSNINVINAPENYDISVVTRRLYGVKFVGLRDDIDALEGTDIVAEVDGASIELKNGQYNVPVQLSTTSGAMVWPTGSYEVVVKVSAK</sequence>
<evidence type="ECO:0000313" key="1">
    <source>
        <dbReference type="EMBL" id="MZL68222.1"/>
    </source>
</evidence>
<dbReference type="EMBL" id="FQVY01000002">
    <property type="protein sequence ID" value="SHG21150.1"/>
    <property type="molecule type" value="Genomic_DNA"/>
</dbReference>